<reference evidence="9" key="1">
    <citation type="submission" date="2019-03" db="EMBL/GenBank/DDBJ databases">
        <authorList>
            <person name="Danneels B."/>
        </authorList>
    </citation>
    <scope>NUCLEOTIDE SEQUENCE</scope>
</reference>
<comment type="similarity">
    <text evidence="2">Belongs to the polysaccharide synthase family.</text>
</comment>
<keyword evidence="3" id="KW-1003">Cell membrane</keyword>
<feature type="transmembrane region" description="Helical" evidence="7">
    <location>
        <begin position="46"/>
        <end position="71"/>
    </location>
</feature>
<feature type="transmembrane region" description="Helical" evidence="7">
    <location>
        <begin position="83"/>
        <end position="112"/>
    </location>
</feature>
<evidence type="ECO:0000256" key="5">
    <source>
        <dbReference type="ARBA" id="ARBA00022989"/>
    </source>
</evidence>
<keyword evidence="5 7" id="KW-1133">Transmembrane helix</keyword>
<evidence type="ECO:0000313" key="8">
    <source>
        <dbReference type="EMBL" id="VFR18639.1"/>
    </source>
</evidence>
<dbReference type="AlphaFoldDB" id="A0A484Q4P9"/>
<evidence type="ECO:0000256" key="1">
    <source>
        <dbReference type="ARBA" id="ARBA00004651"/>
    </source>
</evidence>
<dbReference type="PANTHER" id="PTHR30250:SF10">
    <property type="entry name" value="LIPOPOLYSACCHARIDE BIOSYNTHESIS PROTEIN WZXC"/>
    <property type="match status" value="1"/>
</dbReference>
<evidence type="ECO:0000256" key="6">
    <source>
        <dbReference type="ARBA" id="ARBA00023136"/>
    </source>
</evidence>
<dbReference type="PANTHER" id="PTHR30250">
    <property type="entry name" value="PST FAMILY PREDICTED COLANIC ACID TRANSPORTER"/>
    <property type="match status" value="1"/>
</dbReference>
<keyword evidence="4 7" id="KW-0812">Transmembrane</keyword>
<dbReference type="EMBL" id="CAADIB010000002">
    <property type="protein sequence ID" value="VFR18639.1"/>
    <property type="molecule type" value="Genomic_DNA"/>
</dbReference>
<feature type="transmembrane region" description="Helical" evidence="7">
    <location>
        <begin position="393"/>
        <end position="414"/>
    </location>
</feature>
<feature type="transmembrane region" description="Helical" evidence="7">
    <location>
        <begin position="159"/>
        <end position="181"/>
    </location>
</feature>
<feature type="transmembrane region" description="Helical" evidence="7">
    <location>
        <begin position="368"/>
        <end position="387"/>
    </location>
</feature>
<proteinExistence type="inferred from homology"/>
<feature type="transmembrane region" description="Helical" evidence="7">
    <location>
        <begin position="12"/>
        <end position="34"/>
    </location>
</feature>
<dbReference type="InterPro" id="IPR050833">
    <property type="entry name" value="Poly_Biosynth_Transport"/>
</dbReference>
<evidence type="ECO:0000256" key="3">
    <source>
        <dbReference type="ARBA" id="ARBA00022475"/>
    </source>
</evidence>
<comment type="subcellular location">
    <subcellularLocation>
        <location evidence="1">Cell membrane</location>
        <topology evidence="1">Multi-pass membrane protein</topology>
    </subcellularLocation>
</comment>
<keyword evidence="6 7" id="KW-0472">Membrane</keyword>
<evidence type="ECO:0000256" key="7">
    <source>
        <dbReference type="SAM" id="Phobius"/>
    </source>
</evidence>
<feature type="transmembrane region" description="Helical" evidence="7">
    <location>
        <begin position="118"/>
        <end position="138"/>
    </location>
</feature>
<feature type="transmembrane region" description="Helical" evidence="7">
    <location>
        <begin position="300"/>
        <end position="323"/>
    </location>
</feature>
<gene>
    <name evidence="9" type="ORF">ANDO1_2745</name>
    <name evidence="8" type="ORF">ANDO2_2651</name>
</gene>
<feature type="transmembrane region" description="Helical" evidence="7">
    <location>
        <begin position="335"/>
        <end position="356"/>
    </location>
</feature>
<organism evidence="9">
    <name type="scientific">plant metagenome</name>
    <dbReference type="NCBI Taxonomy" id="1297885"/>
    <lineage>
        <taxon>unclassified sequences</taxon>
        <taxon>metagenomes</taxon>
        <taxon>organismal metagenomes</taxon>
    </lineage>
</organism>
<accession>A0A484Q4P9</accession>
<dbReference type="Pfam" id="PF13440">
    <property type="entry name" value="Polysacc_synt_3"/>
    <property type="match status" value="1"/>
</dbReference>
<sequence length="445" mass="47756">MMAVPASANRKFLRAVGVLVGGTGLSQAILFLAMPVLTRLYSPADFSLMATFVSVTNIIAVSACLRFDIAVPIPEEDGDAAHLLALALLSSCAISFLVLLAVVVAPVLTVSLLGNPDIAPFLLLIPATILAISWYNALQYWATRKQAFGRLAKYKLFQASAASGGQLAGGYWSSGAGWLLLGPALNYGLGTVLLLRGAVGQVSQIRLQKLKEVCRRYVDFPRYSAPESLANSCAILLPVLVISALAENAEAGFLLLAMQIMQAPMTLIGTSISQVYLSTAGQEWKNGTLGRATIGVLGTLLRLGVAPLLLGCLLAPDIFALVFGSEWRRSGELVLWMTPWLVLQFLASPVSMALHVTGRQRLALVTQVLGLALRLGAVLLAHAYWPARVGEAYAVSGAIFYFGYLWVIGHCVQIRFAELFGQVRDALKFILPAVFLAWLAMWVLP</sequence>
<evidence type="ECO:0000256" key="4">
    <source>
        <dbReference type="ARBA" id="ARBA00022692"/>
    </source>
</evidence>
<name>A0A484Q4P9_9ZZZZ</name>
<feature type="transmembrane region" description="Helical" evidence="7">
    <location>
        <begin position="228"/>
        <end position="246"/>
    </location>
</feature>
<evidence type="ECO:0000256" key="2">
    <source>
        <dbReference type="ARBA" id="ARBA00007430"/>
    </source>
</evidence>
<evidence type="ECO:0000313" key="9">
    <source>
        <dbReference type="EMBL" id="VFR33388.1"/>
    </source>
</evidence>
<feature type="transmembrane region" description="Helical" evidence="7">
    <location>
        <begin position="426"/>
        <end position="444"/>
    </location>
</feature>
<dbReference type="EMBL" id="CAADHZ010000025">
    <property type="protein sequence ID" value="VFR33388.1"/>
    <property type="molecule type" value="Genomic_DNA"/>
</dbReference>
<protein>
    <submittedName>
        <fullName evidence="9">O-antigen flippase Wzx</fullName>
    </submittedName>
</protein>
<dbReference type="GO" id="GO:0005886">
    <property type="term" value="C:plasma membrane"/>
    <property type="evidence" value="ECO:0007669"/>
    <property type="project" value="UniProtKB-SubCell"/>
</dbReference>